<dbReference type="SUPFAM" id="SSF50182">
    <property type="entry name" value="Sm-like ribonucleoproteins"/>
    <property type="match status" value="1"/>
</dbReference>
<dbReference type="Gene3D" id="3.30.70.100">
    <property type="match status" value="1"/>
</dbReference>
<keyword evidence="7" id="KW-0406">Ion transport</keyword>
<dbReference type="InterPro" id="IPR011066">
    <property type="entry name" value="MscS_channel_C_sf"/>
</dbReference>
<feature type="chain" id="PRO_5046416087" description="Small-conductance mechanosensitive channel" evidence="9">
    <location>
        <begin position="23"/>
        <end position="459"/>
    </location>
</feature>
<dbReference type="PROSITE" id="PS50914">
    <property type="entry name" value="BON"/>
    <property type="match status" value="1"/>
</dbReference>
<dbReference type="Pfam" id="PF21082">
    <property type="entry name" value="MS_channel_3rd"/>
    <property type="match status" value="1"/>
</dbReference>
<feature type="transmembrane region" description="Helical" evidence="7">
    <location>
        <begin position="178"/>
        <end position="198"/>
    </location>
</feature>
<dbReference type="Gene3D" id="2.30.30.60">
    <property type="match status" value="1"/>
</dbReference>
<dbReference type="Proteomes" id="UP000605099">
    <property type="component" value="Unassembled WGS sequence"/>
</dbReference>
<dbReference type="InterPro" id="IPR023408">
    <property type="entry name" value="MscS_beta-dom_sf"/>
</dbReference>
<comment type="subcellular location">
    <subcellularLocation>
        <location evidence="7">Cell inner membrane</location>
        <topology evidence="7">Multi-pass membrane protein</topology>
    </subcellularLocation>
    <subcellularLocation>
        <location evidence="1">Cell membrane</location>
        <topology evidence="1">Multi-pass membrane protein</topology>
    </subcellularLocation>
</comment>
<dbReference type="Pfam" id="PF00924">
    <property type="entry name" value="MS_channel_2nd"/>
    <property type="match status" value="1"/>
</dbReference>
<dbReference type="EMBL" id="BMLK01000006">
    <property type="protein sequence ID" value="GGN47149.1"/>
    <property type="molecule type" value="Genomic_DNA"/>
</dbReference>
<dbReference type="InterPro" id="IPR049278">
    <property type="entry name" value="MS_channel_C"/>
</dbReference>
<evidence type="ECO:0000259" key="10">
    <source>
        <dbReference type="PROSITE" id="PS50914"/>
    </source>
</evidence>
<keyword evidence="12" id="KW-1185">Reference proteome</keyword>
<dbReference type="SUPFAM" id="SSF82689">
    <property type="entry name" value="Mechanosensitive channel protein MscS (YggB), C-terminal domain"/>
    <property type="match status" value="1"/>
</dbReference>
<evidence type="ECO:0000256" key="8">
    <source>
        <dbReference type="SAM" id="MobiDB-lite"/>
    </source>
</evidence>
<dbReference type="PANTHER" id="PTHR30221:SF1">
    <property type="entry name" value="SMALL-CONDUCTANCE MECHANOSENSITIVE CHANNEL"/>
    <property type="match status" value="1"/>
</dbReference>
<evidence type="ECO:0000256" key="7">
    <source>
        <dbReference type="RuleBase" id="RU369025"/>
    </source>
</evidence>
<feature type="transmembrane region" description="Helical" evidence="7">
    <location>
        <begin position="138"/>
        <end position="166"/>
    </location>
</feature>
<dbReference type="Pfam" id="PF04972">
    <property type="entry name" value="BON"/>
    <property type="match status" value="1"/>
</dbReference>
<comment type="function">
    <text evidence="7">Mechanosensitive channel that participates in the regulation of osmotic pressure changes within the cell, opening in response to stretch forces in the membrane lipid bilayer, without the need for other proteins. Contributes to normal resistance to hypoosmotic shock. Forms an ion channel of 1.0 nanosiemens conductance with a slight preference for anions.</text>
</comment>
<evidence type="ECO:0000256" key="3">
    <source>
        <dbReference type="ARBA" id="ARBA00022475"/>
    </source>
</evidence>
<dbReference type="InterPro" id="IPR010920">
    <property type="entry name" value="LSM_dom_sf"/>
</dbReference>
<dbReference type="PANTHER" id="PTHR30221">
    <property type="entry name" value="SMALL-CONDUCTANCE MECHANOSENSITIVE CHANNEL"/>
    <property type="match status" value="1"/>
</dbReference>
<comment type="caution">
    <text evidence="7">Lacks conserved residue(s) required for the propagation of feature annotation.</text>
</comment>
<dbReference type="Gene3D" id="1.10.287.1260">
    <property type="match status" value="1"/>
</dbReference>
<comment type="caution">
    <text evidence="11">The sequence shown here is derived from an EMBL/GenBank/DDBJ whole genome shotgun (WGS) entry which is preliminary data.</text>
</comment>
<feature type="region of interest" description="Disordered" evidence="8">
    <location>
        <begin position="437"/>
        <end position="459"/>
    </location>
</feature>
<keyword evidence="5 7" id="KW-1133">Transmembrane helix</keyword>
<dbReference type="RefSeq" id="WP_188819051.1">
    <property type="nucleotide sequence ID" value="NZ_BMLK01000006.1"/>
</dbReference>
<comment type="similarity">
    <text evidence="2 7">Belongs to the MscS (TC 1.A.23) family.</text>
</comment>
<keyword evidence="4 7" id="KW-0812">Transmembrane</keyword>
<feature type="signal peptide" evidence="9">
    <location>
        <begin position="1"/>
        <end position="22"/>
    </location>
</feature>
<keyword evidence="7" id="KW-0997">Cell inner membrane</keyword>
<dbReference type="Gene3D" id="3.30.1340.30">
    <property type="match status" value="1"/>
</dbReference>
<gene>
    <name evidence="11" type="ORF">GCM10011349_15060</name>
</gene>
<dbReference type="InterPro" id="IPR007055">
    <property type="entry name" value="BON_dom"/>
</dbReference>
<reference evidence="12" key="1">
    <citation type="journal article" date="2019" name="Int. J. Syst. Evol. Microbiol.">
        <title>The Global Catalogue of Microorganisms (GCM) 10K type strain sequencing project: providing services to taxonomists for standard genome sequencing and annotation.</title>
        <authorList>
            <consortium name="The Broad Institute Genomics Platform"/>
            <consortium name="The Broad Institute Genome Sequencing Center for Infectious Disease"/>
            <person name="Wu L."/>
            <person name="Ma J."/>
        </authorList>
    </citation>
    <scope>NUCLEOTIDE SEQUENCE [LARGE SCALE GENOMIC DNA]</scope>
    <source>
        <strain evidence="12">CGMCC 1.6784</strain>
    </source>
</reference>
<sequence>MRVLRALATALLLWLVALPASAALLPDPPAEPAASPTPAQTIGDTSVEGADERIARRIEGIFAAVPALQNVTVSVRQGVVTLDGKVPTPEDIGRAEQIASRIVGVVTVENGIERSLSVEDSVQSLGGFSDKAANFVKMLPLIAAALVVAAIIALIGYVLASLTWLWRRLAPNTFLSELISSAIRFVFVIGGIVIALQMVGAGGLLGAVLGGAGIVGIALGFAMRDTIENYVASIMLSVRQPFRANDWVVIDHYEGRVIRLTSRATVLMTLDGNHLRIPNSMVFKAVILNYTRNPQRRFEFELGIDADADPTMARRLGVEALTKLDFVLDEPPPSARVEQVGDSNIVIKFLGWVDQDQADWYKARSKAIPAVKNTLEAAGFGLPEPIYRLRFDPNMPLPLRNVTDAAAPAEPKRPVAAAKVEEPSERIAPDAVIAEMVEKERKEGPEADKDLLDSRRPVE</sequence>
<evidence type="ECO:0000256" key="1">
    <source>
        <dbReference type="ARBA" id="ARBA00004651"/>
    </source>
</evidence>
<evidence type="ECO:0000256" key="6">
    <source>
        <dbReference type="ARBA" id="ARBA00023136"/>
    </source>
</evidence>
<keyword evidence="7" id="KW-0813">Transport</keyword>
<dbReference type="InterPro" id="IPR045275">
    <property type="entry name" value="MscS_archaea/bacteria_type"/>
</dbReference>
<keyword evidence="3" id="KW-1003">Cell membrane</keyword>
<keyword evidence="6 7" id="KW-0472">Membrane</keyword>
<comment type="subunit">
    <text evidence="7">Homoheptamer.</text>
</comment>
<evidence type="ECO:0000256" key="2">
    <source>
        <dbReference type="ARBA" id="ARBA00008017"/>
    </source>
</evidence>
<keyword evidence="7" id="KW-0407">Ion channel</keyword>
<protein>
    <recommendedName>
        <fullName evidence="7">Small-conductance mechanosensitive channel</fullName>
    </recommendedName>
</protein>
<accession>A0ABQ2JKT1</accession>
<feature type="domain" description="BON" evidence="10">
    <location>
        <begin position="50"/>
        <end position="120"/>
    </location>
</feature>
<evidence type="ECO:0000313" key="11">
    <source>
        <dbReference type="EMBL" id="GGN47149.1"/>
    </source>
</evidence>
<organism evidence="11 12">
    <name type="scientific">Novosphingobium indicum</name>
    <dbReference type="NCBI Taxonomy" id="462949"/>
    <lineage>
        <taxon>Bacteria</taxon>
        <taxon>Pseudomonadati</taxon>
        <taxon>Pseudomonadota</taxon>
        <taxon>Alphaproteobacteria</taxon>
        <taxon>Sphingomonadales</taxon>
        <taxon>Sphingomonadaceae</taxon>
        <taxon>Novosphingobium</taxon>
    </lineage>
</organism>
<evidence type="ECO:0000313" key="12">
    <source>
        <dbReference type="Proteomes" id="UP000605099"/>
    </source>
</evidence>
<evidence type="ECO:0000256" key="5">
    <source>
        <dbReference type="ARBA" id="ARBA00022989"/>
    </source>
</evidence>
<keyword evidence="9" id="KW-0732">Signal</keyword>
<evidence type="ECO:0000256" key="4">
    <source>
        <dbReference type="ARBA" id="ARBA00022692"/>
    </source>
</evidence>
<evidence type="ECO:0000256" key="9">
    <source>
        <dbReference type="SAM" id="SignalP"/>
    </source>
</evidence>
<dbReference type="InterPro" id="IPR011014">
    <property type="entry name" value="MscS_channel_TM-2"/>
</dbReference>
<dbReference type="InterPro" id="IPR006685">
    <property type="entry name" value="MscS_channel_2nd"/>
</dbReference>
<name>A0ABQ2JKT1_9SPHN</name>
<dbReference type="SUPFAM" id="SSF82861">
    <property type="entry name" value="Mechanosensitive channel protein MscS (YggB), transmembrane region"/>
    <property type="match status" value="1"/>
</dbReference>
<proteinExistence type="inferred from homology"/>
<feature type="transmembrane region" description="Helical" evidence="7">
    <location>
        <begin position="204"/>
        <end position="223"/>
    </location>
</feature>